<organism evidence="1 2">
    <name type="scientific">Daphnia galeata</name>
    <dbReference type="NCBI Taxonomy" id="27404"/>
    <lineage>
        <taxon>Eukaryota</taxon>
        <taxon>Metazoa</taxon>
        <taxon>Ecdysozoa</taxon>
        <taxon>Arthropoda</taxon>
        <taxon>Crustacea</taxon>
        <taxon>Branchiopoda</taxon>
        <taxon>Diplostraca</taxon>
        <taxon>Cladocera</taxon>
        <taxon>Anomopoda</taxon>
        <taxon>Daphniidae</taxon>
        <taxon>Daphnia</taxon>
    </lineage>
</organism>
<proteinExistence type="predicted"/>
<dbReference type="Proteomes" id="UP000789390">
    <property type="component" value="Unassembled WGS sequence"/>
</dbReference>
<name>A0A8J2RIE3_9CRUS</name>
<accession>A0A8J2RIE3</accession>
<sequence length="197" mass="22727">MEGYVEKIRELRESGDWQGIVQLYENGFTDEKLLWFQPDSNGLNFLRKNLAELGVQGVSSIGCGSGLLEWLINSSTGLPVIGYEIDLGWWQSKHSPPKFLKEISYIDPTTLPQLNPQFALLFCYFNDSKVFEAYLDSFRGDCVILIGPDEKNKIRYCDPEPFQLKDEERWCIHAAWRSKFLEAIVIYRRSTTTVCPQ</sequence>
<comment type="caution">
    <text evidence="1">The sequence shown here is derived from an EMBL/GenBank/DDBJ whole genome shotgun (WGS) entry which is preliminary data.</text>
</comment>
<protein>
    <submittedName>
        <fullName evidence="1">Uncharacterized protein</fullName>
    </submittedName>
</protein>
<evidence type="ECO:0000313" key="1">
    <source>
        <dbReference type="EMBL" id="CAH0103096.1"/>
    </source>
</evidence>
<dbReference type="AlphaFoldDB" id="A0A8J2RIE3"/>
<dbReference type="OrthoDB" id="6375980at2759"/>
<reference evidence="1" key="1">
    <citation type="submission" date="2021-11" db="EMBL/GenBank/DDBJ databases">
        <authorList>
            <person name="Schell T."/>
        </authorList>
    </citation>
    <scope>NUCLEOTIDE SEQUENCE</scope>
    <source>
        <strain evidence="1">M5</strain>
    </source>
</reference>
<dbReference type="EMBL" id="CAKKLH010000101">
    <property type="protein sequence ID" value="CAH0103096.1"/>
    <property type="molecule type" value="Genomic_DNA"/>
</dbReference>
<gene>
    <name evidence="1" type="ORF">DGAL_LOCUS5630</name>
</gene>
<keyword evidence="2" id="KW-1185">Reference proteome</keyword>
<evidence type="ECO:0000313" key="2">
    <source>
        <dbReference type="Proteomes" id="UP000789390"/>
    </source>
</evidence>